<sequence length="154" mass="16181">MDMARLAGLFAAREGAGICFGRGDNTCSGDDDDGDGDGDDNDGRDSIDGCLGLLSPSKLHSKHADNASRKHHVWAVGGGRWVGQLGVAVVIKKDGKTVRKTVPDEADGECNDPSPDASDCPPAQSNPKDFKSQPPAKSRPKDQEPQNSVNNQPS</sequence>
<feature type="region of interest" description="Disordered" evidence="1">
    <location>
        <begin position="98"/>
        <end position="154"/>
    </location>
</feature>
<protein>
    <submittedName>
        <fullName evidence="2">GD10681</fullName>
    </submittedName>
</protein>
<proteinExistence type="predicted"/>
<feature type="compositionally biased region" description="Polar residues" evidence="1">
    <location>
        <begin position="145"/>
        <end position="154"/>
    </location>
</feature>
<evidence type="ECO:0000313" key="2">
    <source>
        <dbReference type="EMBL" id="EDX06390.1"/>
    </source>
</evidence>
<name>B4QHQ6_DROSI</name>
<gene>
    <name evidence="2" type="primary">Dsim\GD10681</name>
    <name evidence="2" type="ORF">Dsim_GD10681</name>
</gene>
<reference evidence="2 3" key="1">
    <citation type="journal article" date="2007" name="Nature">
        <title>Evolution of genes and genomes on the Drosophila phylogeny.</title>
        <authorList>
            <consortium name="Drosophila 12 Genomes Consortium"/>
            <person name="Clark A.G."/>
            <person name="Eisen M.B."/>
            <person name="Smith D.R."/>
            <person name="Bergman C.M."/>
            <person name="Oliver B."/>
            <person name="Markow T.A."/>
            <person name="Kaufman T.C."/>
            <person name="Kellis M."/>
            <person name="Gelbart W."/>
            <person name="Iyer V.N."/>
            <person name="Pollard D.A."/>
            <person name="Sackton T.B."/>
            <person name="Larracuente A.M."/>
            <person name="Singh N.D."/>
            <person name="Abad J.P."/>
            <person name="Abt D.N."/>
            <person name="Adryan B."/>
            <person name="Aguade M."/>
            <person name="Akashi H."/>
            <person name="Anderson W.W."/>
            <person name="Aquadro C.F."/>
            <person name="Ardell D.H."/>
            <person name="Arguello R."/>
            <person name="Artieri C.G."/>
            <person name="Barbash D.A."/>
            <person name="Barker D."/>
            <person name="Barsanti P."/>
            <person name="Batterham P."/>
            <person name="Batzoglou S."/>
            <person name="Begun D."/>
            <person name="Bhutkar A."/>
            <person name="Blanco E."/>
            <person name="Bosak S.A."/>
            <person name="Bradley R.K."/>
            <person name="Brand A.D."/>
            <person name="Brent M.R."/>
            <person name="Brooks A.N."/>
            <person name="Brown R.H."/>
            <person name="Butlin R.K."/>
            <person name="Caggese C."/>
            <person name="Calvi B.R."/>
            <person name="Bernardo de Carvalho A."/>
            <person name="Caspi A."/>
            <person name="Castrezana S."/>
            <person name="Celniker S.E."/>
            <person name="Chang J.L."/>
            <person name="Chapple C."/>
            <person name="Chatterji S."/>
            <person name="Chinwalla A."/>
            <person name="Civetta A."/>
            <person name="Clifton S.W."/>
            <person name="Comeron J.M."/>
            <person name="Costello J.C."/>
            <person name="Coyne J.A."/>
            <person name="Daub J."/>
            <person name="David R.G."/>
            <person name="Delcher A.L."/>
            <person name="Delehaunty K."/>
            <person name="Do C.B."/>
            <person name="Ebling H."/>
            <person name="Edwards K."/>
            <person name="Eickbush T."/>
            <person name="Evans J.D."/>
            <person name="Filipski A."/>
            <person name="Findeiss S."/>
            <person name="Freyhult E."/>
            <person name="Fulton L."/>
            <person name="Fulton R."/>
            <person name="Garcia A.C."/>
            <person name="Gardiner A."/>
            <person name="Garfield D.A."/>
            <person name="Garvin B.E."/>
            <person name="Gibson G."/>
            <person name="Gilbert D."/>
            <person name="Gnerre S."/>
            <person name="Godfrey J."/>
            <person name="Good R."/>
            <person name="Gotea V."/>
            <person name="Gravely B."/>
            <person name="Greenberg A.J."/>
            <person name="Griffiths-Jones S."/>
            <person name="Gross S."/>
            <person name="Guigo R."/>
            <person name="Gustafson E.A."/>
            <person name="Haerty W."/>
            <person name="Hahn M.W."/>
            <person name="Halligan D.L."/>
            <person name="Halpern A.L."/>
            <person name="Halter G.M."/>
            <person name="Han M.V."/>
            <person name="Heger A."/>
            <person name="Hillier L."/>
            <person name="Hinrichs A.S."/>
            <person name="Holmes I."/>
            <person name="Hoskins R.A."/>
            <person name="Hubisz M.J."/>
            <person name="Hultmark D."/>
            <person name="Huntley M.A."/>
            <person name="Jaffe D.B."/>
            <person name="Jagadeeshan S."/>
            <person name="Jeck W.R."/>
            <person name="Johnson J."/>
            <person name="Jones C.D."/>
            <person name="Jordan W.C."/>
            <person name="Karpen G.H."/>
            <person name="Kataoka E."/>
            <person name="Keightley P.D."/>
            <person name="Kheradpour P."/>
            <person name="Kirkness E.F."/>
            <person name="Koerich L.B."/>
            <person name="Kristiansen K."/>
            <person name="Kudrna D."/>
            <person name="Kulathinal R.J."/>
            <person name="Kumar S."/>
            <person name="Kwok R."/>
            <person name="Lander E."/>
            <person name="Langley C.H."/>
            <person name="Lapoint R."/>
            <person name="Lazzaro B.P."/>
            <person name="Lee S.J."/>
            <person name="Levesque L."/>
            <person name="Li R."/>
            <person name="Lin C.F."/>
            <person name="Lin M.F."/>
            <person name="Lindblad-Toh K."/>
            <person name="Llopart A."/>
            <person name="Long M."/>
            <person name="Low L."/>
            <person name="Lozovsky E."/>
            <person name="Lu J."/>
            <person name="Luo M."/>
            <person name="Machado C.A."/>
            <person name="Makalowski W."/>
            <person name="Marzo M."/>
            <person name="Matsuda M."/>
            <person name="Matzkin L."/>
            <person name="McAllister B."/>
            <person name="McBride C.S."/>
            <person name="McKernan B."/>
            <person name="McKernan K."/>
            <person name="Mendez-Lago M."/>
            <person name="Minx P."/>
            <person name="Mollenhauer M.U."/>
            <person name="Montooth K."/>
            <person name="Mount S.M."/>
            <person name="Mu X."/>
            <person name="Myers E."/>
            <person name="Negre B."/>
            <person name="Newfeld S."/>
            <person name="Nielsen R."/>
            <person name="Noor M.A."/>
            <person name="O'Grady P."/>
            <person name="Pachter L."/>
            <person name="Papaceit M."/>
            <person name="Parisi M.J."/>
            <person name="Parisi M."/>
            <person name="Parts L."/>
            <person name="Pedersen J.S."/>
            <person name="Pesole G."/>
            <person name="Phillippy A.M."/>
            <person name="Ponting C.P."/>
            <person name="Pop M."/>
            <person name="Porcelli D."/>
            <person name="Powell J.R."/>
            <person name="Prohaska S."/>
            <person name="Pruitt K."/>
            <person name="Puig M."/>
            <person name="Quesneville H."/>
            <person name="Ram K.R."/>
            <person name="Rand D."/>
            <person name="Rasmussen M.D."/>
            <person name="Reed L.K."/>
            <person name="Reenan R."/>
            <person name="Reily A."/>
            <person name="Remington K.A."/>
            <person name="Rieger T.T."/>
            <person name="Ritchie M.G."/>
            <person name="Robin C."/>
            <person name="Rogers Y.H."/>
            <person name="Rohde C."/>
            <person name="Rozas J."/>
            <person name="Rubenfield M.J."/>
            <person name="Ruiz A."/>
            <person name="Russo S."/>
            <person name="Salzberg S.L."/>
            <person name="Sanchez-Gracia A."/>
            <person name="Saranga D.J."/>
            <person name="Sato H."/>
            <person name="Schaeffer S.W."/>
            <person name="Schatz M.C."/>
            <person name="Schlenke T."/>
            <person name="Schwartz R."/>
            <person name="Segarra C."/>
            <person name="Singh R.S."/>
            <person name="Sirot L."/>
            <person name="Sirota M."/>
            <person name="Sisneros N.B."/>
            <person name="Smith C.D."/>
            <person name="Smith T.F."/>
            <person name="Spieth J."/>
            <person name="Stage D.E."/>
            <person name="Stark A."/>
            <person name="Stephan W."/>
            <person name="Strausberg R.L."/>
            <person name="Strempel S."/>
            <person name="Sturgill D."/>
            <person name="Sutton G."/>
            <person name="Sutton G.G."/>
            <person name="Tao W."/>
            <person name="Teichmann S."/>
            <person name="Tobari Y.N."/>
            <person name="Tomimura Y."/>
            <person name="Tsolas J.M."/>
            <person name="Valente V.L."/>
            <person name="Venter E."/>
            <person name="Venter J.C."/>
            <person name="Vicario S."/>
            <person name="Vieira F.G."/>
            <person name="Vilella A.J."/>
            <person name="Villasante A."/>
            <person name="Walenz B."/>
            <person name="Wang J."/>
            <person name="Wasserman M."/>
            <person name="Watts T."/>
            <person name="Wilson D."/>
            <person name="Wilson R.K."/>
            <person name="Wing R.A."/>
            <person name="Wolfner M.F."/>
            <person name="Wong A."/>
            <person name="Wong G.K."/>
            <person name="Wu C.I."/>
            <person name="Wu G."/>
            <person name="Yamamoto D."/>
            <person name="Yang H.P."/>
            <person name="Yang S.P."/>
            <person name="Yorke J.A."/>
            <person name="Yoshida K."/>
            <person name="Zdobnov E."/>
            <person name="Zhang P."/>
            <person name="Zhang Y."/>
            <person name="Zimin A.V."/>
            <person name="Baldwin J."/>
            <person name="Abdouelleil A."/>
            <person name="Abdulkadir J."/>
            <person name="Abebe A."/>
            <person name="Abera B."/>
            <person name="Abreu J."/>
            <person name="Acer S.C."/>
            <person name="Aftuck L."/>
            <person name="Alexander A."/>
            <person name="An P."/>
            <person name="Anderson E."/>
            <person name="Anderson S."/>
            <person name="Arachi H."/>
            <person name="Azer M."/>
            <person name="Bachantsang P."/>
            <person name="Barry A."/>
            <person name="Bayul T."/>
            <person name="Berlin A."/>
            <person name="Bessette D."/>
            <person name="Bloom T."/>
            <person name="Blye J."/>
            <person name="Boguslavskiy L."/>
            <person name="Bonnet C."/>
            <person name="Boukhgalter B."/>
            <person name="Bourzgui I."/>
            <person name="Brown A."/>
            <person name="Cahill P."/>
            <person name="Channer S."/>
            <person name="Cheshatsang Y."/>
            <person name="Chuda L."/>
            <person name="Citroen M."/>
            <person name="Collymore A."/>
            <person name="Cooke P."/>
            <person name="Costello M."/>
            <person name="D'Aco K."/>
            <person name="Daza R."/>
            <person name="De Haan G."/>
            <person name="DeGray S."/>
            <person name="DeMaso C."/>
            <person name="Dhargay N."/>
            <person name="Dooley K."/>
            <person name="Dooley E."/>
            <person name="Doricent M."/>
            <person name="Dorje P."/>
            <person name="Dorjee K."/>
            <person name="Dupes A."/>
            <person name="Elong R."/>
            <person name="Falk J."/>
            <person name="Farina A."/>
            <person name="Faro S."/>
            <person name="Ferguson D."/>
            <person name="Fisher S."/>
            <person name="Foley C.D."/>
            <person name="Franke A."/>
            <person name="Friedrich D."/>
            <person name="Gadbois L."/>
            <person name="Gearin G."/>
            <person name="Gearin C.R."/>
            <person name="Giannoukos G."/>
            <person name="Goode T."/>
            <person name="Graham J."/>
            <person name="Grandbois E."/>
            <person name="Grewal S."/>
            <person name="Gyaltsen K."/>
            <person name="Hafez N."/>
            <person name="Hagos B."/>
            <person name="Hall J."/>
            <person name="Henson C."/>
            <person name="Hollinger A."/>
            <person name="Honan T."/>
            <person name="Huard M.D."/>
            <person name="Hughes L."/>
            <person name="Hurhula B."/>
            <person name="Husby M.E."/>
            <person name="Kamat A."/>
            <person name="Kanga B."/>
            <person name="Kashin S."/>
            <person name="Khazanovich D."/>
            <person name="Kisner P."/>
            <person name="Lance K."/>
            <person name="Lara M."/>
            <person name="Lee W."/>
            <person name="Lennon N."/>
            <person name="Letendre F."/>
            <person name="LeVine R."/>
            <person name="Lipovsky A."/>
            <person name="Liu X."/>
            <person name="Liu J."/>
            <person name="Liu S."/>
            <person name="Lokyitsang T."/>
            <person name="Lokyitsang Y."/>
            <person name="Lubonja R."/>
            <person name="Lui A."/>
            <person name="MacDonald P."/>
            <person name="Magnisalis V."/>
            <person name="Maru K."/>
            <person name="Matthews C."/>
            <person name="McCusker W."/>
            <person name="McDonough S."/>
            <person name="Mehta T."/>
            <person name="Meldrim J."/>
            <person name="Meneus L."/>
            <person name="Mihai O."/>
            <person name="Mihalev A."/>
            <person name="Mihova T."/>
            <person name="Mittelman R."/>
            <person name="Mlenga V."/>
            <person name="Montmayeur A."/>
            <person name="Mulrain L."/>
            <person name="Navidi A."/>
            <person name="Naylor J."/>
            <person name="Negash T."/>
            <person name="Nguyen T."/>
            <person name="Nguyen N."/>
            <person name="Nicol R."/>
            <person name="Norbu C."/>
            <person name="Norbu N."/>
            <person name="Novod N."/>
            <person name="O'Neill B."/>
            <person name="Osman S."/>
            <person name="Markiewicz E."/>
            <person name="Oyono O.L."/>
            <person name="Patti C."/>
            <person name="Phunkhang P."/>
            <person name="Pierre F."/>
            <person name="Priest M."/>
            <person name="Raghuraman S."/>
            <person name="Rege F."/>
            <person name="Reyes R."/>
            <person name="Rise C."/>
            <person name="Rogov P."/>
            <person name="Ross K."/>
            <person name="Ryan E."/>
            <person name="Settipalli S."/>
            <person name="Shea T."/>
            <person name="Sherpa N."/>
            <person name="Shi L."/>
            <person name="Shih D."/>
            <person name="Sparrow T."/>
            <person name="Spaulding J."/>
            <person name="Stalker J."/>
            <person name="Stange-Thomann N."/>
            <person name="Stavropoulos S."/>
            <person name="Stone C."/>
            <person name="Strader C."/>
            <person name="Tesfaye S."/>
            <person name="Thomson T."/>
            <person name="Thoulutsang Y."/>
            <person name="Thoulutsang D."/>
            <person name="Topham K."/>
            <person name="Topping I."/>
            <person name="Tsamla T."/>
            <person name="Vassiliev H."/>
            <person name="Vo A."/>
            <person name="Wangchuk T."/>
            <person name="Wangdi T."/>
            <person name="Weiand M."/>
            <person name="Wilkinson J."/>
            <person name="Wilson A."/>
            <person name="Yadav S."/>
            <person name="Young G."/>
            <person name="Yu Q."/>
            <person name="Zembek L."/>
            <person name="Zhong D."/>
            <person name="Zimmer A."/>
            <person name="Zwirko Z."/>
            <person name="Jaffe D.B."/>
            <person name="Alvarez P."/>
            <person name="Brockman W."/>
            <person name="Butler J."/>
            <person name="Chin C."/>
            <person name="Gnerre S."/>
            <person name="Grabherr M."/>
            <person name="Kleber M."/>
            <person name="Mauceli E."/>
            <person name="MacCallum I."/>
        </authorList>
    </citation>
    <scope>NUCLEOTIDE SEQUENCE [LARGE SCALE GENOMIC DNA]</scope>
    <source>
        <strain evidence="3">white501</strain>
    </source>
</reference>
<accession>B4QHQ6</accession>
<dbReference type="EMBL" id="CM000362">
    <property type="protein sequence ID" value="EDX06390.1"/>
    <property type="molecule type" value="Genomic_DNA"/>
</dbReference>
<evidence type="ECO:0000313" key="3">
    <source>
        <dbReference type="Proteomes" id="UP000000304"/>
    </source>
</evidence>
<organism evidence="2 3">
    <name type="scientific">Drosophila simulans</name>
    <name type="common">Fruit fly</name>
    <dbReference type="NCBI Taxonomy" id="7240"/>
    <lineage>
        <taxon>Eukaryota</taxon>
        <taxon>Metazoa</taxon>
        <taxon>Ecdysozoa</taxon>
        <taxon>Arthropoda</taxon>
        <taxon>Hexapoda</taxon>
        <taxon>Insecta</taxon>
        <taxon>Pterygota</taxon>
        <taxon>Neoptera</taxon>
        <taxon>Endopterygota</taxon>
        <taxon>Diptera</taxon>
        <taxon>Brachycera</taxon>
        <taxon>Muscomorpha</taxon>
        <taxon>Ephydroidea</taxon>
        <taxon>Drosophilidae</taxon>
        <taxon>Drosophila</taxon>
        <taxon>Sophophora</taxon>
    </lineage>
</organism>
<dbReference type="HOGENOM" id="CLU_1706118_0_0_1"/>
<feature type="compositionally biased region" description="Low complexity" evidence="1">
    <location>
        <begin position="112"/>
        <end position="123"/>
    </location>
</feature>
<dbReference type="AlphaFoldDB" id="B4QHQ6"/>
<dbReference type="Proteomes" id="UP000000304">
    <property type="component" value="Chromosome 2R"/>
</dbReference>
<evidence type="ECO:0000256" key="1">
    <source>
        <dbReference type="SAM" id="MobiDB-lite"/>
    </source>
</evidence>
<keyword evidence="3" id="KW-1185">Reference proteome</keyword>